<organism evidence="3 4">
    <name type="scientific">Nakamurella panacisegetis</name>
    <dbReference type="NCBI Taxonomy" id="1090615"/>
    <lineage>
        <taxon>Bacteria</taxon>
        <taxon>Bacillati</taxon>
        <taxon>Actinomycetota</taxon>
        <taxon>Actinomycetes</taxon>
        <taxon>Nakamurellales</taxon>
        <taxon>Nakamurellaceae</taxon>
        <taxon>Nakamurella</taxon>
    </lineage>
</organism>
<accession>A0A1H0KT95</accession>
<dbReference type="Pfam" id="PF13411">
    <property type="entry name" value="MerR_1"/>
    <property type="match status" value="1"/>
</dbReference>
<dbReference type="Proteomes" id="UP000198741">
    <property type="component" value="Chromosome I"/>
</dbReference>
<dbReference type="PRINTS" id="PR00040">
    <property type="entry name" value="HTHMERR"/>
</dbReference>
<dbReference type="InterPro" id="IPR047057">
    <property type="entry name" value="MerR_fam"/>
</dbReference>
<evidence type="ECO:0000259" key="2">
    <source>
        <dbReference type="PROSITE" id="PS50937"/>
    </source>
</evidence>
<dbReference type="GO" id="GO:0003700">
    <property type="term" value="F:DNA-binding transcription factor activity"/>
    <property type="evidence" value="ECO:0007669"/>
    <property type="project" value="InterPro"/>
</dbReference>
<dbReference type="SUPFAM" id="SSF46955">
    <property type="entry name" value="Putative DNA-binding domain"/>
    <property type="match status" value="1"/>
</dbReference>
<evidence type="ECO:0000313" key="4">
    <source>
        <dbReference type="Proteomes" id="UP000198741"/>
    </source>
</evidence>
<dbReference type="GO" id="GO:0003677">
    <property type="term" value="F:DNA binding"/>
    <property type="evidence" value="ECO:0007669"/>
    <property type="project" value="UniProtKB-KW"/>
</dbReference>
<evidence type="ECO:0000256" key="1">
    <source>
        <dbReference type="ARBA" id="ARBA00023125"/>
    </source>
</evidence>
<name>A0A1H0KT95_9ACTN</name>
<dbReference type="RefSeq" id="WP_157695646.1">
    <property type="nucleotide sequence ID" value="NZ_LT629710.1"/>
</dbReference>
<protein>
    <submittedName>
        <fullName evidence="3">DNA-binding transcriptional regulator, MerR family</fullName>
    </submittedName>
</protein>
<dbReference type="InterPro" id="IPR009061">
    <property type="entry name" value="DNA-bd_dom_put_sf"/>
</dbReference>
<keyword evidence="1 3" id="KW-0238">DNA-binding</keyword>
<sequence>MSISDAAAMAGVTAHTLRYYERVALLDPVAKNEAGRRRFTERDLARIEFISRLRATGMPIRQVRRYVELIRAGEHTEPERIALLEAHRLTVKTRLAEIQASLDTIDSKIANYRTKRVRRIS</sequence>
<dbReference type="EMBL" id="LT629710">
    <property type="protein sequence ID" value="SDO59187.1"/>
    <property type="molecule type" value="Genomic_DNA"/>
</dbReference>
<reference evidence="3 4" key="1">
    <citation type="submission" date="2016-10" db="EMBL/GenBank/DDBJ databases">
        <authorList>
            <person name="de Groot N.N."/>
        </authorList>
    </citation>
    <scope>NUCLEOTIDE SEQUENCE [LARGE SCALE GENOMIC DNA]</scope>
    <source>
        <strain evidence="4">P4-7,KCTC 19426,CECT 7604</strain>
    </source>
</reference>
<feature type="domain" description="HTH merR-type" evidence="2">
    <location>
        <begin position="1"/>
        <end position="69"/>
    </location>
</feature>
<evidence type="ECO:0000313" key="3">
    <source>
        <dbReference type="EMBL" id="SDO59187.1"/>
    </source>
</evidence>
<dbReference type="SMART" id="SM00422">
    <property type="entry name" value="HTH_MERR"/>
    <property type="match status" value="1"/>
</dbReference>
<gene>
    <name evidence="3" type="ORF">SAMN04515671_1424</name>
</gene>
<dbReference type="OrthoDB" id="9802944at2"/>
<dbReference type="Gene3D" id="1.10.1660.10">
    <property type="match status" value="1"/>
</dbReference>
<dbReference type="STRING" id="1090615.SAMN04515671_1424"/>
<dbReference type="AlphaFoldDB" id="A0A1H0KT95"/>
<dbReference type="InterPro" id="IPR000551">
    <property type="entry name" value="MerR-type_HTH_dom"/>
</dbReference>
<dbReference type="CDD" id="cd01109">
    <property type="entry name" value="HTH_YyaN"/>
    <property type="match status" value="1"/>
</dbReference>
<dbReference type="PROSITE" id="PS50937">
    <property type="entry name" value="HTH_MERR_2"/>
    <property type="match status" value="1"/>
</dbReference>
<dbReference type="PANTHER" id="PTHR30204:SF98">
    <property type="entry name" value="HTH-TYPE TRANSCRIPTIONAL REGULATOR ADHR"/>
    <property type="match status" value="1"/>
</dbReference>
<keyword evidence="4" id="KW-1185">Reference proteome</keyword>
<dbReference type="PANTHER" id="PTHR30204">
    <property type="entry name" value="REDOX-CYCLING DRUG-SENSING TRANSCRIPTIONAL ACTIVATOR SOXR"/>
    <property type="match status" value="1"/>
</dbReference>
<proteinExistence type="predicted"/>